<dbReference type="Pfam" id="PF01580">
    <property type="entry name" value="FtsK_SpoIIIE"/>
    <property type="match status" value="1"/>
</dbReference>
<evidence type="ECO:0000256" key="2">
    <source>
        <dbReference type="ARBA" id="ARBA00022840"/>
    </source>
</evidence>
<feature type="domain" description="FtsK" evidence="4">
    <location>
        <begin position="1"/>
        <end position="73"/>
    </location>
</feature>
<dbReference type="InterPro" id="IPR027417">
    <property type="entry name" value="P-loop_NTPase"/>
</dbReference>
<gene>
    <name evidence="5" type="ORF">QP229_11835</name>
</gene>
<dbReference type="Proteomes" id="UP001230629">
    <property type="component" value="Unassembled WGS sequence"/>
</dbReference>
<evidence type="ECO:0000256" key="3">
    <source>
        <dbReference type="PROSITE-ProRule" id="PRU00289"/>
    </source>
</evidence>
<dbReference type="GO" id="GO:0005524">
    <property type="term" value="F:ATP binding"/>
    <property type="evidence" value="ECO:0007669"/>
    <property type="project" value="UniProtKB-UniRule"/>
</dbReference>
<reference evidence="5" key="1">
    <citation type="submission" date="2023-05" db="EMBL/GenBank/DDBJ databases">
        <title>Cataloging the Phylogenetic Diversity of Human Bladder Bacteria.</title>
        <authorList>
            <person name="Du J."/>
        </authorList>
    </citation>
    <scope>NUCLEOTIDE SEQUENCE</scope>
    <source>
        <strain evidence="5">UMB8703</strain>
    </source>
</reference>
<dbReference type="GO" id="GO:0003677">
    <property type="term" value="F:DNA binding"/>
    <property type="evidence" value="ECO:0007669"/>
    <property type="project" value="InterPro"/>
</dbReference>
<keyword evidence="1 3" id="KW-0547">Nucleotide-binding</keyword>
<feature type="non-terminal residue" evidence="5">
    <location>
        <position position="73"/>
    </location>
</feature>
<name>A0AAW6XYH4_STRAG</name>
<dbReference type="RefSeq" id="WP_285312241.1">
    <property type="nucleotide sequence ID" value="NZ_JASOIH010000342.1"/>
</dbReference>
<dbReference type="SUPFAM" id="SSF52540">
    <property type="entry name" value="P-loop containing nucleoside triphosphate hydrolases"/>
    <property type="match status" value="1"/>
</dbReference>
<dbReference type="Gene3D" id="3.40.50.300">
    <property type="entry name" value="P-loop containing nucleotide triphosphate hydrolases"/>
    <property type="match status" value="1"/>
</dbReference>
<dbReference type="InterPro" id="IPR050206">
    <property type="entry name" value="FtsK/SpoIIIE/SftA"/>
</dbReference>
<evidence type="ECO:0000313" key="5">
    <source>
        <dbReference type="EMBL" id="MDK6900640.1"/>
    </source>
</evidence>
<evidence type="ECO:0000313" key="6">
    <source>
        <dbReference type="Proteomes" id="UP001230629"/>
    </source>
</evidence>
<proteinExistence type="predicted"/>
<comment type="caution">
    <text evidence="5">The sequence shown here is derived from an EMBL/GenBank/DDBJ whole genome shotgun (WGS) entry which is preliminary data.</text>
</comment>
<feature type="binding site" evidence="3">
    <location>
        <begin position="20"/>
        <end position="27"/>
    </location>
    <ligand>
        <name>ATP</name>
        <dbReference type="ChEBI" id="CHEBI:30616"/>
    </ligand>
</feature>
<protein>
    <submittedName>
        <fullName evidence="5">FtsK/SpoIIIE domain-containing protein</fullName>
    </submittedName>
</protein>
<keyword evidence="2 3" id="KW-0067">ATP-binding</keyword>
<dbReference type="PANTHER" id="PTHR22683">
    <property type="entry name" value="SPORULATION PROTEIN RELATED"/>
    <property type="match status" value="1"/>
</dbReference>
<evidence type="ECO:0000256" key="1">
    <source>
        <dbReference type="ARBA" id="ARBA00022741"/>
    </source>
</evidence>
<dbReference type="PROSITE" id="PS50901">
    <property type="entry name" value="FTSK"/>
    <property type="match status" value="1"/>
</dbReference>
<organism evidence="5 6">
    <name type="scientific">Streptococcus agalactiae</name>
    <dbReference type="NCBI Taxonomy" id="1311"/>
    <lineage>
        <taxon>Bacteria</taxon>
        <taxon>Bacillati</taxon>
        <taxon>Bacillota</taxon>
        <taxon>Bacilli</taxon>
        <taxon>Lactobacillales</taxon>
        <taxon>Streptococcaceae</taxon>
        <taxon>Streptococcus</taxon>
    </lineage>
</organism>
<evidence type="ECO:0000259" key="4">
    <source>
        <dbReference type="PROSITE" id="PS50901"/>
    </source>
</evidence>
<dbReference type="EMBL" id="JASOIH010000342">
    <property type="protein sequence ID" value="MDK6900640.1"/>
    <property type="molecule type" value="Genomic_DNA"/>
</dbReference>
<dbReference type="PANTHER" id="PTHR22683:SF1">
    <property type="entry name" value="TYPE VII SECRETION SYSTEM PROTEIN ESSC"/>
    <property type="match status" value="1"/>
</dbReference>
<dbReference type="InterPro" id="IPR002543">
    <property type="entry name" value="FtsK_dom"/>
</dbReference>
<sequence>MDGAFGLDISKDGPHGLIAGTTGSGKSELLQSLVASLAVANTPNALNFVLVDYKGGAAFKDCVHLPHTVGMVT</sequence>
<accession>A0AAW6XYH4</accession>
<dbReference type="AlphaFoldDB" id="A0AAW6XYH4"/>